<accession>A0A1I7C8T1</accession>
<dbReference type="RefSeq" id="WP_089851478.1">
    <property type="nucleotide sequence ID" value="NZ_FPAQ01000038.1"/>
</dbReference>
<evidence type="ECO:0000313" key="2">
    <source>
        <dbReference type="Proteomes" id="UP000199594"/>
    </source>
</evidence>
<dbReference type="Proteomes" id="UP000199594">
    <property type="component" value="Unassembled WGS sequence"/>
</dbReference>
<evidence type="ECO:0000313" key="1">
    <source>
        <dbReference type="EMBL" id="SFT95851.1"/>
    </source>
</evidence>
<protein>
    <submittedName>
        <fullName evidence="1">Uncharacterized protein</fullName>
    </submittedName>
</protein>
<gene>
    <name evidence="1" type="ORF">SAMN04487956_13836</name>
</gene>
<dbReference type="OrthoDB" id="6167195at2"/>
<dbReference type="EMBL" id="FPAQ01000038">
    <property type="protein sequence ID" value="SFT95851.1"/>
    <property type="molecule type" value="Genomic_DNA"/>
</dbReference>
<organism evidence="1 2">
    <name type="scientific">Halomonas saccharevitans</name>
    <dbReference type="NCBI Taxonomy" id="416872"/>
    <lineage>
        <taxon>Bacteria</taxon>
        <taxon>Pseudomonadati</taxon>
        <taxon>Pseudomonadota</taxon>
        <taxon>Gammaproteobacteria</taxon>
        <taxon>Oceanospirillales</taxon>
        <taxon>Halomonadaceae</taxon>
        <taxon>Halomonas</taxon>
    </lineage>
</organism>
<proteinExistence type="predicted"/>
<sequence>MALSPWSVAREMDYEEVACILAGYDPAEVSALLRHGPEFEHQVVEVFAWKRQLVEAVGRGDLKSELILVYGYPPGGDRTSKSWFREDETTLYMNVFEVDEIRMQLQRTEVARWLKASGHADDDIPEALRVTPKPRTPVAPEDKPPHHRRRHTYLTLIEALALEVLGGEIPAEPYKAAAVLQAVLERQGLKLDKDPIAKTVKEIQAARDDRATERP</sequence>
<dbReference type="AlphaFoldDB" id="A0A1I7C8T1"/>
<reference evidence="1 2" key="1">
    <citation type="submission" date="2016-10" db="EMBL/GenBank/DDBJ databases">
        <authorList>
            <person name="de Groot N.N."/>
        </authorList>
    </citation>
    <scope>NUCLEOTIDE SEQUENCE [LARGE SCALE GENOMIC DNA]</scope>
    <source>
        <strain evidence="1 2">CGMCC 1.6493</strain>
    </source>
</reference>
<name>A0A1I7C8T1_9GAMM</name>